<organism evidence="9 10">
    <name type="scientific">Limosilactobacillus reuteri</name>
    <name type="common">Lactobacillus reuteri</name>
    <dbReference type="NCBI Taxonomy" id="1598"/>
    <lineage>
        <taxon>Bacteria</taxon>
        <taxon>Bacillati</taxon>
        <taxon>Bacillota</taxon>
        <taxon>Bacilli</taxon>
        <taxon>Lactobacillales</taxon>
        <taxon>Lactobacillaceae</taxon>
        <taxon>Limosilactobacillus</taxon>
    </lineage>
</organism>
<gene>
    <name evidence="9" type="ORF">CBG21_06570</name>
</gene>
<dbReference type="GO" id="GO:0055085">
    <property type="term" value="P:transmembrane transport"/>
    <property type="evidence" value="ECO:0007669"/>
    <property type="project" value="InterPro"/>
</dbReference>
<dbReference type="PANTHER" id="PTHR43386:SF1">
    <property type="entry name" value="D,D-DIPEPTIDE TRANSPORT SYSTEM PERMEASE PROTEIN DDPC-RELATED"/>
    <property type="match status" value="1"/>
</dbReference>
<reference evidence="9 10" key="2">
    <citation type="submission" date="2017-09" db="EMBL/GenBank/DDBJ databases">
        <title>Tripartite evolution among Lactobacillus johnsonii, Lactobacillus taiwanensis, Lactobacillus reuteri and their rodent host.</title>
        <authorList>
            <person name="Wang T."/>
            <person name="Knowles S."/>
            <person name="Cheng C."/>
        </authorList>
    </citation>
    <scope>NUCLEOTIDE SEQUENCE [LARGE SCALE GENOMIC DNA]</scope>
    <source>
        <strain evidence="9 10">103v</strain>
    </source>
</reference>
<evidence type="ECO:0000313" key="10">
    <source>
        <dbReference type="Proteomes" id="UP000216122"/>
    </source>
</evidence>
<dbReference type="EMBL" id="NGQC01000038">
    <property type="protein sequence ID" value="OYT03164.1"/>
    <property type="molecule type" value="Genomic_DNA"/>
</dbReference>
<dbReference type="Gene3D" id="1.10.3720.10">
    <property type="entry name" value="MetI-like"/>
    <property type="match status" value="1"/>
</dbReference>
<dbReference type="CDD" id="cd06261">
    <property type="entry name" value="TM_PBP2"/>
    <property type="match status" value="1"/>
</dbReference>
<name>A0A256VJ72_LIMRT</name>
<keyword evidence="6" id="KW-0472">Membrane</keyword>
<dbReference type="InterPro" id="IPR000515">
    <property type="entry name" value="MetI-like"/>
</dbReference>
<protein>
    <recommendedName>
        <fullName evidence="8">ABC transmembrane type-1 domain-containing protein</fullName>
    </recommendedName>
</protein>
<evidence type="ECO:0000256" key="2">
    <source>
        <dbReference type="ARBA" id="ARBA00022448"/>
    </source>
</evidence>
<dbReference type="InterPro" id="IPR035906">
    <property type="entry name" value="MetI-like_sf"/>
</dbReference>
<comment type="subcellular location">
    <subcellularLocation>
        <location evidence="1 7">Cell membrane</location>
        <topology evidence="1 7">Multi-pass membrane protein</topology>
    </subcellularLocation>
</comment>
<dbReference type="SUPFAM" id="SSF161098">
    <property type="entry name" value="MetI-like"/>
    <property type="match status" value="1"/>
</dbReference>
<keyword evidence="4" id="KW-0812">Transmembrane</keyword>
<dbReference type="RefSeq" id="WP_094504394.1">
    <property type="nucleotide sequence ID" value="NZ_NGPH01000063.1"/>
</dbReference>
<sequence length="269" mass="29310">MKQNDWLAISGVGILLILILAGIFAPLITLYDPNQIDLTDKLSNPSFTHLLGTDYLGRDLFSRILYGSRATLLLGTVLTIIILVLGVVIGCIAAINNGKIAAVIDGFCTLFLTLPSEMLGLVIIAVVGPSLEGLILAIVLPRWPWYVRMIKNDVKKILSTNYVQYAKLSGNSMFVILRKHVFPNIGSQIMVYTTLDMGALITSIAALSFLGIGIQAPTAEWGRMLNEAREVANVYPWQMIPAGVVIFLVTLILNYLGDSLEGKNNAFSD</sequence>
<reference evidence="10" key="1">
    <citation type="submission" date="2017-05" db="EMBL/GenBank/DDBJ databases">
        <authorList>
            <person name="Lin X.B."/>
            <person name="Stothard P."/>
            <person name="Tasseva G."/>
            <person name="Walter J."/>
        </authorList>
    </citation>
    <scope>NUCLEOTIDE SEQUENCE [LARGE SCALE GENOMIC DNA]</scope>
    <source>
        <strain evidence="10">103v</strain>
    </source>
</reference>
<evidence type="ECO:0000256" key="6">
    <source>
        <dbReference type="ARBA" id="ARBA00023136"/>
    </source>
</evidence>
<evidence type="ECO:0000259" key="8">
    <source>
        <dbReference type="PROSITE" id="PS50928"/>
    </source>
</evidence>
<evidence type="ECO:0000256" key="7">
    <source>
        <dbReference type="RuleBase" id="RU363032"/>
    </source>
</evidence>
<evidence type="ECO:0000256" key="4">
    <source>
        <dbReference type="ARBA" id="ARBA00022692"/>
    </source>
</evidence>
<dbReference type="AlphaFoldDB" id="A0A256VJ72"/>
<accession>A0A256VJ72</accession>
<evidence type="ECO:0000256" key="1">
    <source>
        <dbReference type="ARBA" id="ARBA00004651"/>
    </source>
</evidence>
<comment type="similarity">
    <text evidence="7">Belongs to the binding-protein-dependent transport system permease family.</text>
</comment>
<dbReference type="Proteomes" id="UP000216122">
    <property type="component" value="Unassembled WGS sequence"/>
</dbReference>
<evidence type="ECO:0000313" key="9">
    <source>
        <dbReference type="EMBL" id="OYT03164.1"/>
    </source>
</evidence>
<dbReference type="Pfam" id="PF00528">
    <property type="entry name" value="BPD_transp_1"/>
    <property type="match status" value="1"/>
</dbReference>
<dbReference type="Pfam" id="PF12911">
    <property type="entry name" value="OppC_N"/>
    <property type="match status" value="1"/>
</dbReference>
<evidence type="ECO:0000256" key="5">
    <source>
        <dbReference type="ARBA" id="ARBA00022989"/>
    </source>
</evidence>
<keyword evidence="5" id="KW-1133">Transmembrane helix</keyword>
<evidence type="ECO:0000256" key="3">
    <source>
        <dbReference type="ARBA" id="ARBA00022475"/>
    </source>
</evidence>
<dbReference type="PROSITE" id="PS50928">
    <property type="entry name" value="ABC_TM1"/>
    <property type="match status" value="1"/>
</dbReference>
<keyword evidence="3" id="KW-1003">Cell membrane</keyword>
<dbReference type="InterPro" id="IPR025966">
    <property type="entry name" value="OppC_N"/>
</dbReference>
<comment type="caution">
    <text evidence="9">The sequence shown here is derived from an EMBL/GenBank/DDBJ whole genome shotgun (WGS) entry which is preliminary data.</text>
</comment>
<dbReference type="InterPro" id="IPR050366">
    <property type="entry name" value="BP-dependent_transpt_permease"/>
</dbReference>
<dbReference type="PANTHER" id="PTHR43386">
    <property type="entry name" value="OLIGOPEPTIDE TRANSPORT SYSTEM PERMEASE PROTEIN APPC"/>
    <property type="match status" value="1"/>
</dbReference>
<proteinExistence type="inferred from homology"/>
<feature type="domain" description="ABC transmembrane type-1" evidence="8">
    <location>
        <begin position="68"/>
        <end position="257"/>
    </location>
</feature>
<keyword evidence="2 7" id="KW-0813">Transport</keyword>
<dbReference type="GO" id="GO:0005886">
    <property type="term" value="C:plasma membrane"/>
    <property type="evidence" value="ECO:0007669"/>
    <property type="project" value="UniProtKB-SubCell"/>
</dbReference>